<dbReference type="KEGG" id="ceu:A7L45_20245"/>
<dbReference type="STRING" id="1552.A7L45_20245"/>
<dbReference type="Proteomes" id="UP000182569">
    <property type="component" value="Chromosome"/>
</dbReference>
<accession>A0A1J0GLK0</accession>
<sequence length="383" mass="44347">MTDVFIIGSKGIPSNYGGFETFVDKLTLYKKSQDIMYHVACLNVKEEEFYYNKARCFNVNVKDIGSAKAVLYDLQALSTSIKYIKEKKLSNSIVLILACRIGPFISFYKKQLKDLGIKLYINPDGHEWKRSKWSIPVRNYWKFSEKLMVKHADLLICDSKGIEDYINTDYDMYKPNTTFIAYGAEIGRSKLMEKDDVITNFFDDFLIKRKEYYLIVGRFVPENSYETMIREFMKSDVDKDLVIITNVEKNKFYERLLKATNFTCDTRIKFVGTVYDNELLKKIREEAFAYIHGHSVGGTNPSLLEALSSTDINLLLDVNFNKEVGKNGAMYFSDEDGNLASLISKAEKLTENEILAMSTRATNRIKDSYSWDKIVHDYEELFL</sequence>
<dbReference type="SUPFAM" id="SSF53756">
    <property type="entry name" value="UDP-Glycosyltransferase/glycogen phosphorylase"/>
    <property type="match status" value="1"/>
</dbReference>
<evidence type="ECO:0000313" key="4">
    <source>
        <dbReference type="Proteomes" id="UP000182569"/>
    </source>
</evidence>
<reference evidence="4" key="1">
    <citation type="journal article" date="2016" name="Front. Microbiol.">
        <title>Complete Genome Sequence of Clostridium estertheticum DSM 8809, a Microbe Identified in Spoiled Vacuum Packed Beef.</title>
        <authorList>
            <person name="Yu Z."/>
            <person name="Gunn L."/>
            <person name="Brennan E."/>
            <person name="Reid R."/>
            <person name="Wall P.G."/>
            <person name="Gaora O.P."/>
            <person name="Hurley D."/>
            <person name="Bolton D."/>
            <person name="Fanning S."/>
        </authorList>
    </citation>
    <scope>NUCLEOTIDE SEQUENCE [LARGE SCALE GENOMIC DNA]</scope>
    <source>
        <strain evidence="4">DSM 8809</strain>
    </source>
</reference>
<keyword evidence="1 3" id="KW-0808">Transferase</keyword>
<evidence type="ECO:0000259" key="2">
    <source>
        <dbReference type="Pfam" id="PF09314"/>
    </source>
</evidence>
<evidence type="ECO:0000313" key="3">
    <source>
        <dbReference type="EMBL" id="APC42221.1"/>
    </source>
</evidence>
<evidence type="ECO:0000256" key="1">
    <source>
        <dbReference type="ARBA" id="ARBA00022679"/>
    </source>
</evidence>
<gene>
    <name evidence="3" type="ORF">A7L45_20245</name>
</gene>
<dbReference type="PANTHER" id="PTHR46401">
    <property type="entry name" value="GLYCOSYLTRANSFERASE WBBK-RELATED"/>
    <property type="match status" value="1"/>
</dbReference>
<dbReference type="RefSeq" id="WP_071614513.1">
    <property type="nucleotide sequence ID" value="NZ_CP015756.1"/>
</dbReference>
<name>A0A1J0GLK0_9CLOT</name>
<feature type="domain" description="DUF1972" evidence="2">
    <location>
        <begin position="1"/>
        <end position="185"/>
    </location>
</feature>
<proteinExistence type="predicted"/>
<dbReference type="GO" id="GO:0009103">
    <property type="term" value="P:lipopolysaccharide biosynthetic process"/>
    <property type="evidence" value="ECO:0007669"/>
    <property type="project" value="TreeGrafter"/>
</dbReference>
<dbReference type="Gene3D" id="3.40.50.2000">
    <property type="entry name" value="Glycogen Phosphorylase B"/>
    <property type="match status" value="2"/>
</dbReference>
<dbReference type="NCBIfam" id="NF046071">
    <property type="entry name" value="B1-4RhmsylTfaseCps2T"/>
    <property type="match status" value="1"/>
</dbReference>
<protein>
    <submittedName>
        <fullName evidence="3">Glycosyl transferase</fullName>
    </submittedName>
</protein>
<dbReference type="Pfam" id="PF09314">
    <property type="entry name" value="DUF1972"/>
    <property type="match status" value="1"/>
</dbReference>
<dbReference type="EMBL" id="CP015756">
    <property type="protein sequence ID" value="APC42221.1"/>
    <property type="molecule type" value="Genomic_DNA"/>
</dbReference>
<organism evidence="3 4">
    <name type="scientific">Clostridium estertheticum subsp. estertheticum</name>
    <dbReference type="NCBI Taxonomy" id="1552"/>
    <lineage>
        <taxon>Bacteria</taxon>
        <taxon>Bacillati</taxon>
        <taxon>Bacillota</taxon>
        <taxon>Clostridia</taxon>
        <taxon>Eubacteriales</taxon>
        <taxon>Clostridiaceae</taxon>
        <taxon>Clostridium</taxon>
    </lineage>
</organism>
<dbReference type="OrthoDB" id="9792269at2"/>
<dbReference type="PANTHER" id="PTHR46401:SF2">
    <property type="entry name" value="GLYCOSYLTRANSFERASE WBBK-RELATED"/>
    <property type="match status" value="1"/>
</dbReference>
<dbReference type="GO" id="GO:0016757">
    <property type="term" value="F:glycosyltransferase activity"/>
    <property type="evidence" value="ECO:0007669"/>
    <property type="project" value="TreeGrafter"/>
</dbReference>
<dbReference type="AlphaFoldDB" id="A0A1J0GLK0"/>
<dbReference type="InterPro" id="IPR015393">
    <property type="entry name" value="DUF1972"/>
</dbReference>
<keyword evidence="4" id="KW-1185">Reference proteome</keyword>